<dbReference type="Gene3D" id="3.90.1150.10">
    <property type="entry name" value="Aspartate Aminotransferase, domain 1"/>
    <property type="match status" value="1"/>
</dbReference>
<dbReference type="KEGG" id="mbas:ALGA_0233"/>
<dbReference type="SUPFAM" id="SSF53383">
    <property type="entry name" value="PLP-dependent transferases"/>
    <property type="match status" value="1"/>
</dbReference>
<accession>A0A1Y1CE45</accession>
<dbReference type="GO" id="GO:0000271">
    <property type="term" value="P:polysaccharide biosynthetic process"/>
    <property type="evidence" value="ECO:0007669"/>
    <property type="project" value="TreeGrafter"/>
</dbReference>
<dbReference type="RefSeq" id="WP_096427561.1">
    <property type="nucleotide sequence ID" value="NZ_AP018042.1"/>
</dbReference>
<dbReference type="InterPro" id="IPR015422">
    <property type="entry name" value="PyrdxlP-dep_Trfase_small"/>
</dbReference>
<dbReference type="EMBL" id="AP018042">
    <property type="protein sequence ID" value="BAX78628.1"/>
    <property type="molecule type" value="Genomic_DNA"/>
</dbReference>
<dbReference type="InterPro" id="IPR000653">
    <property type="entry name" value="DegT/StrS_aminotransferase"/>
</dbReference>
<sequence>MINYPLATSSWGDEEIDAIQKVISTGMFSMGKHVSQFEKEFAQHFGSKYSVMVNSGSSANLLAVAALFFKQENPLKAGDEVIVPSVSWSTTYHPLQQYGLKLKFVDVDIETLNISVDALKEAITDKTRAIFLVNLLGNPNEFERINELIKDRDIYLLEDNCESMGAEFHGQKTGTFGLLGTYSTFFSHHISTMEGGMITTDDEELFHILLSIRAHGWTRNLPEVNRVTGQKDTNAFLESFKFVLPGYNVRPIEMSGAVGTVQLSKLNDFVQKRRSNAEVFIEELQNQNKFILQKEIGLSSWFGFSFIVNPEIGISREFVMNKLQSSGVEVRPIVAGDFTKNPVIKYFDYEIHGVLINSQRIDRDGFFIGNHHIDLQSEIRKIGSLLKSI</sequence>
<dbReference type="GO" id="GO:0030170">
    <property type="term" value="F:pyridoxal phosphate binding"/>
    <property type="evidence" value="ECO:0007669"/>
    <property type="project" value="TreeGrafter"/>
</dbReference>
<gene>
    <name evidence="3" type="ORF">ALGA_0233</name>
</gene>
<dbReference type="PIRSF" id="PIRSF000390">
    <property type="entry name" value="PLP_StrS"/>
    <property type="match status" value="1"/>
</dbReference>
<dbReference type="AlphaFoldDB" id="A0A1Y1CE45"/>
<dbReference type="CDD" id="cd00616">
    <property type="entry name" value="AHBA_syn"/>
    <property type="match status" value="1"/>
</dbReference>
<dbReference type="Gene3D" id="3.40.640.10">
    <property type="entry name" value="Type I PLP-dependent aspartate aminotransferase-like (Major domain)"/>
    <property type="match status" value="1"/>
</dbReference>
<comment type="similarity">
    <text evidence="1 2">Belongs to the DegT/DnrJ/EryC1 family.</text>
</comment>
<dbReference type="Pfam" id="PF01041">
    <property type="entry name" value="DegT_DnrJ_EryC1"/>
    <property type="match status" value="1"/>
</dbReference>
<evidence type="ECO:0000256" key="2">
    <source>
        <dbReference type="RuleBase" id="RU004508"/>
    </source>
</evidence>
<dbReference type="GO" id="GO:0008483">
    <property type="term" value="F:transaminase activity"/>
    <property type="evidence" value="ECO:0007669"/>
    <property type="project" value="UniProtKB-KW"/>
</dbReference>
<keyword evidence="3" id="KW-0808">Transferase</keyword>
<reference evidence="3 4" key="1">
    <citation type="journal article" date="2018" name="Mar. Genomics">
        <title>Complete genome sequence of Marinifilaceae bacterium strain SPP2, isolated from the Antarctic marine sediment.</title>
        <authorList>
            <person name="Watanabe M."/>
            <person name="Kojima H."/>
            <person name="Fukui M."/>
        </authorList>
    </citation>
    <scope>NUCLEOTIDE SEQUENCE [LARGE SCALE GENOMIC DNA]</scope>
    <source>
        <strain evidence="3 4">SPP2</strain>
    </source>
</reference>
<evidence type="ECO:0000313" key="4">
    <source>
        <dbReference type="Proteomes" id="UP000218267"/>
    </source>
</evidence>
<keyword evidence="2" id="KW-0663">Pyridoxal phosphate</keyword>
<dbReference type="Proteomes" id="UP000218267">
    <property type="component" value="Chromosome"/>
</dbReference>
<keyword evidence="3" id="KW-0032">Aminotransferase</keyword>
<keyword evidence="4" id="KW-1185">Reference proteome</keyword>
<dbReference type="InterPro" id="IPR015421">
    <property type="entry name" value="PyrdxlP-dep_Trfase_major"/>
</dbReference>
<organism evidence="3 4">
    <name type="scientific">Labilibaculum antarcticum</name>
    <dbReference type="NCBI Taxonomy" id="1717717"/>
    <lineage>
        <taxon>Bacteria</taxon>
        <taxon>Pseudomonadati</taxon>
        <taxon>Bacteroidota</taxon>
        <taxon>Bacteroidia</taxon>
        <taxon>Marinilabiliales</taxon>
        <taxon>Marinifilaceae</taxon>
        <taxon>Labilibaculum</taxon>
    </lineage>
</organism>
<reference evidence="4" key="2">
    <citation type="journal article" date="2020" name="Antonie Van Leeuwenhoek">
        <title>Labilibaculum antarcticum sp. nov., a novel facultative anaerobic, psychrotorelant bacterium isolated from marine sediment of Antarctica.</title>
        <authorList>
            <person name="Watanabe M."/>
            <person name="Kojima H."/>
            <person name="Fukui M."/>
        </authorList>
    </citation>
    <scope>NUCLEOTIDE SEQUENCE [LARGE SCALE GENOMIC DNA]</scope>
    <source>
        <strain evidence="4">SPP2</strain>
    </source>
</reference>
<protein>
    <submittedName>
        <fullName evidence="3">Aminotransferase DegT</fullName>
    </submittedName>
</protein>
<dbReference type="OrthoDB" id="9810913at2"/>
<dbReference type="PANTHER" id="PTHR30244:SF34">
    <property type="entry name" value="DTDP-4-AMINO-4,6-DIDEOXYGALACTOSE TRANSAMINASE"/>
    <property type="match status" value="1"/>
</dbReference>
<name>A0A1Y1CE45_9BACT</name>
<proteinExistence type="inferred from homology"/>
<evidence type="ECO:0000313" key="3">
    <source>
        <dbReference type="EMBL" id="BAX78628.1"/>
    </source>
</evidence>
<evidence type="ECO:0000256" key="1">
    <source>
        <dbReference type="ARBA" id="ARBA00037999"/>
    </source>
</evidence>
<dbReference type="PANTHER" id="PTHR30244">
    <property type="entry name" value="TRANSAMINASE"/>
    <property type="match status" value="1"/>
</dbReference>
<dbReference type="InterPro" id="IPR015424">
    <property type="entry name" value="PyrdxlP-dep_Trfase"/>
</dbReference>